<dbReference type="InterPro" id="IPR036388">
    <property type="entry name" value="WH-like_DNA-bd_sf"/>
</dbReference>
<gene>
    <name evidence="12" type="ORF">Ae201684_000411</name>
</gene>
<dbReference type="SUPFAM" id="SSF54928">
    <property type="entry name" value="RNA-binding domain, RBD"/>
    <property type="match status" value="1"/>
</dbReference>
<comment type="similarity">
    <text evidence="2">Belongs to the LARP7 family.</text>
</comment>
<keyword evidence="13" id="KW-1185">Reference proteome</keyword>
<evidence type="ECO:0000259" key="11">
    <source>
        <dbReference type="PROSITE" id="PS51939"/>
    </source>
</evidence>
<feature type="domain" description="HTH La-type RNA-binding" evidence="10">
    <location>
        <begin position="1"/>
        <end position="89"/>
    </location>
</feature>
<evidence type="ECO:0000256" key="3">
    <source>
        <dbReference type="ARBA" id="ARBA00022884"/>
    </source>
</evidence>
<dbReference type="Pfam" id="PF08777">
    <property type="entry name" value="RRM_3"/>
    <property type="match status" value="1"/>
</dbReference>
<dbReference type="InterPro" id="IPR012677">
    <property type="entry name" value="Nucleotide-bd_a/b_plait_sf"/>
</dbReference>
<evidence type="ECO:0000256" key="7">
    <source>
        <dbReference type="PROSITE-ProRule" id="PRU00332"/>
    </source>
</evidence>
<dbReference type="InterPro" id="IPR006630">
    <property type="entry name" value="La_HTH"/>
</dbReference>
<dbReference type="SUPFAM" id="SSF46785">
    <property type="entry name" value="Winged helix' DNA-binding domain"/>
    <property type="match status" value="1"/>
</dbReference>
<evidence type="ECO:0000256" key="6">
    <source>
        <dbReference type="ARBA" id="ARBA00023242"/>
    </source>
</evidence>
<proteinExistence type="inferred from homology"/>
<organism evidence="12 13">
    <name type="scientific">Aphanomyces euteiches</name>
    <dbReference type="NCBI Taxonomy" id="100861"/>
    <lineage>
        <taxon>Eukaryota</taxon>
        <taxon>Sar</taxon>
        <taxon>Stramenopiles</taxon>
        <taxon>Oomycota</taxon>
        <taxon>Saprolegniomycetes</taxon>
        <taxon>Saprolegniales</taxon>
        <taxon>Verrucalvaceae</taxon>
        <taxon>Aphanomyces</taxon>
    </lineage>
</organism>
<keyword evidence="5" id="KW-0804">Transcription</keyword>
<sequence length="361" mass="40596">MSTKKKVQKQMEFYLSPSNLRQDKFLQQQMQLDEEGFIPLEVFLSFNRMKSLGATKRMLTEAIEKSSLLVLNNAQTHVRPRELPDTTQDDSIERTIYIENFPRDSDHDSLRRLLSPFGKVNLVSMPRFHGSNKFKGFAFVEFAEVETVSTVMAALKSKDNHPELAGITGMAKVKWLQLRESLKERISHAAPQNASGTLKQAVEAASTPSSASFYTPKLLIRLSNVPMDISRKDIKAALEQVAPVAFLDDSKLKIGGDIVYARYLSTSHTQRVLEYFKHEPLQLNNAAINLNLVTGDEEEAYWTALVNHAKSGGAPTDKHGPARSTHERDHVKKPQPTSHIHFDDADGVTEEQPTSKRTKLN</sequence>
<dbReference type="Gene3D" id="1.10.10.10">
    <property type="entry name" value="Winged helix-like DNA-binding domain superfamily/Winged helix DNA-binding domain"/>
    <property type="match status" value="1"/>
</dbReference>
<comment type="caution">
    <text evidence="12">The sequence shown here is derived from an EMBL/GenBank/DDBJ whole genome shotgun (WGS) entry which is preliminary data.</text>
</comment>
<dbReference type="VEuPathDB" id="FungiDB:AeMF1_006216"/>
<dbReference type="InterPro" id="IPR000504">
    <property type="entry name" value="RRM_dom"/>
</dbReference>
<feature type="region of interest" description="Disordered" evidence="8">
    <location>
        <begin position="311"/>
        <end position="361"/>
    </location>
</feature>
<feature type="compositionally biased region" description="Basic and acidic residues" evidence="8">
    <location>
        <begin position="316"/>
        <end position="332"/>
    </location>
</feature>
<dbReference type="Pfam" id="PF05383">
    <property type="entry name" value="La"/>
    <property type="match status" value="1"/>
</dbReference>
<dbReference type="GO" id="GO:0005634">
    <property type="term" value="C:nucleus"/>
    <property type="evidence" value="ECO:0007669"/>
    <property type="project" value="UniProtKB-SubCell"/>
</dbReference>
<dbReference type="PROSITE" id="PS50961">
    <property type="entry name" value="HTH_LA"/>
    <property type="match status" value="1"/>
</dbReference>
<evidence type="ECO:0000313" key="12">
    <source>
        <dbReference type="EMBL" id="KAF0745391.1"/>
    </source>
</evidence>
<dbReference type="InterPro" id="IPR035979">
    <property type="entry name" value="RBD_domain_sf"/>
</dbReference>
<dbReference type="CDD" id="cd07323">
    <property type="entry name" value="LAM"/>
    <property type="match status" value="1"/>
</dbReference>
<dbReference type="SMART" id="SM00360">
    <property type="entry name" value="RRM"/>
    <property type="match status" value="1"/>
</dbReference>
<keyword evidence="6" id="KW-0539">Nucleus</keyword>
<evidence type="ECO:0000256" key="8">
    <source>
        <dbReference type="SAM" id="MobiDB-lite"/>
    </source>
</evidence>
<dbReference type="Gene3D" id="3.30.70.330">
    <property type="match status" value="2"/>
</dbReference>
<dbReference type="InterPro" id="IPR002344">
    <property type="entry name" value="Lupus_La"/>
</dbReference>
<comment type="subcellular location">
    <subcellularLocation>
        <location evidence="1">Nucleus</location>
    </subcellularLocation>
</comment>
<dbReference type="PRINTS" id="PR00302">
    <property type="entry name" value="LUPUSLA"/>
</dbReference>
<dbReference type="EMBL" id="VJMJ01000002">
    <property type="protein sequence ID" value="KAF0745391.1"/>
    <property type="molecule type" value="Genomic_DNA"/>
</dbReference>
<dbReference type="InterPro" id="IPR036390">
    <property type="entry name" value="WH_DNA-bd_sf"/>
</dbReference>
<evidence type="ECO:0000256" key="5">
    <source>
        <dbReference type="ARBA" id="ARBA00023163"/>
    </source>
</evidence>
<dbReference type="InterPro" id="IPR014886">
    <property type="entry name" value="La_xRRM"/>
</dbReference>
<dbReference type="SMART" id="SM00715">
    <property type="entry name" value="LA"/>
    <property type="match status" value="1"/>
</dbReference>
<evidence type="ECO:0000256" key="4">
    <source>
        <dbReference type="ARBA" id="ARBA00023015"/>
    </source>
</evidence>
<keyword evidence="3 7" id="KW-0694">RNA-binding</keyword>
<dbReference type="PANTHER" id="PTHR22792:SF62">
    <property type="entry name" value="LA-RELATED PROTEIN 7"/>
    <property type="match status" value="1"/>
</dbReference>
<name>A0A6G0XXE6_9STRA</name>
<dbReference type="Pfam" id="PF00076">
    <property type="entry name" value="RRM_1"/>
    <property type="match status" value="1"/>
</dbReference>
<evidence type="ECO:0000256" key="1">
    <source>
        <dbReference type="ARBA" id="ARBA00004123"/>
    </source>
</evidence>
<evidence type="ECO:0000259" key="9">
    <source>
        <dbReference type="PROSITE" id="PS50102"/>
    </source>
</evidence>
<dbReference type="PROSITE" id="PS50102">
    <property type="entry name" value="RRM"/>
    <property type="match status" value="1"/>
</dbReference>
<dbReference type="PROSITE" id="PS51939">
    <property type="entry name" value="XRRM"/>
    <property type="match status" value="1"/>
</dbReference>
<dbReference type="AlphaFoldDB" id="A0A6G0XXE6"/>
<dbReference type="PANTHER" id="PTHR22792">
    <property type="entry name" value="LUPUS LA PROTEIN-RELATED"/>
    <property type="match status" value="1"/>
</dbReference>
<keyword evidence="4" id="KW-0805">Transcription regulation</keyword>
<protein>
    <recommendedName>
        <fullName evidence="14">La-related protein 7</fullName>
    </recommendedName>
</protein>
<feature type="domain" description="XRRM" evidence="11">
    <location>
        <begin position="213"/>
        <end position="330"/>
    </location>
</feature>
<feature type="domain" description="RRM" evidence="9">
    <location>
        <begin position="94"/>
        <end position="158"/>
    </location>
</feature>
<accession>A0A6G0XXE6</accession>
<dbReference type="GO" id="GO:0003723">
    <property type="term" value="F:RNA binding"/>
    <property type="evidence" value="ECO:0007669"/>
    <property type="project" value="UniProtKB-UniRule"/>
</dbReference>
<reference evidence="12 13" key="1">
    <citation type="submission" date="2019-07" db="EMBL/GenBank/DDBJ databases">
        <title>Genomics analysis of Aphanomyces spp. identifies a new class of oomycete effector associated with host adaptation.</title>
        <authorList>
            <person name="Gaulin E."/>
        </authorList>
    </citation>
    <scope>NUCLEOTIDE SEQUENCE [LARGE SCALE GENOMIC DNA]</scope>
    <source>
        <strain evidence="12 13">ATCC 201684</strain>
    </source>
</reference>
<dbReference type="Proteomes" id="UP000481153">
    <property type="component" value="Unassembled WGS sequence"/>
</dbReference>
<evidence type="ECO:0000313" key="13">
    <source>
        <dbReference type="Proteomes" id="UP000481153"/>
    </source>
</evidence>
<evidence type="ECO:0000256" key="2">
    <source>
        <dbReference type="ARBA" id="ARBA00008680"/>
    </source>
</evidence>
<dbReference type="GO" id="GO:1990904">
    <property type="term" value="C:ribonucleoprotein complex"/>
    <property type="evidence" value="ECO:0007669"/>
    <property type="project" value="UniProtKB-UniRule"/>
</dbReference>
<dbReference type="InterPro" id="IPR045180">
    <property type="entry name" value="La_dom_prot"/>
</dbReference>
<evidence type="ECO:0000259" key="10">
    <source>
        <dbReference type="PROSITE" id="PS50961"/>
    </source>
</evidence>
<dbReference type="GO" id="GO:0006396">
    <property type="term" value="P:RNA processing"/>
    <property type="evidence" value="ECO:0007669"/>
    <property type="project" value="InterPro"/>
</dbReference>
<evidence type="ECO:0008006" key="14">
    <source>
        <dbReference type="Google" id="ProtNLM"/>
    </source>
</evidence>